<dbReference type="InterPro" id="IPR001810">
    <property type="entry name" value="F-box_dom"/>
</dbReference>
<dbReference type="EMBL" id="JACAZI010000003">
    <property type="protein sequence ID" value="KAF7365608.1"/>
    <property type="molecule type" value="Genomic_DNA"/>
</dbReference>
<proteinExistence type="predicted"/>
<sequence>MDPTQFLLNHLPSTPTFESQVKTLIEASKANIARIESQIRDLERLRDRERGLIARLRMAIAPIHKLPAELLVEIFVLVQNHSTISMQYRKQRIRKLHALSQVCAYWRRVAHTTPQLWTGALGIELDKTPTADYVAGVKGWLERSAPLPIPVSLKARKGVEAGPLMDVMATTAHRWSNANFNLPSLAVLSRISSASLESLERITLESADAKNHAQTRPFLTAKRLCWVFLDTQRTTQVLMPWAQLTFIHVNDLSPLECLNTLVQCASVVSAVIETHTWPGFPDMSARQLTTLERLEDLNISFGSTSAGFIAPFFVCLALPALKRLRLELNIDHIWSSAEFTQFQLRSSNIEDLTIDTAFALSSGDLLAVLQHAPSLVELNLENCMACFDDSVVVGLQYSDMETIHLAPKLQVLGLTYAGTDFDEDALDTMIQSRWWTDEQLFALPSPPKVARWSLICIHCGDEEDNVSPQLKAKLEEYKSQGLDIEVY</sequence>
<protein>
    <recommendedName>
        <fullName evidence="2">F-box domain-containing protein</fullName>
    </recommendedName>
</protein>
<name>A0A8H7DB49_9AGAR</name>
<comment type="caution">
    <text evidence="3">The sequence shown here is derived from an EMBL/GenBank/DDBJ whole genome shotgun (WGS) entry which is preliminary data.</text>
</comment>
<dbReference type="Proteomes" id="UP000620124">
    <property type="component" value="Unassembled WGS sequence"/>
</dbReference>
<evidence type="ECO:0000256" key="1">
    <source>
        <dbReference type="SAM" id="Coils"/>
    </source>
</evidence>
<feature type="coiled-coil region" evidence="1">
    <location>
        <begin position="25"/>
        <end position="52"/>
    </location>
</feature>
<evidence type="ECO:0000313" key="4">
    <source>
        <dbReference type="Proteomes" id="UP000620124"/>
    </source>
</evidence>
<evidence type="ECO:0000259" key="2">
    <source>
        <dbReference type="Pfam" id="PF12937"/>
    </source>
</evidence>
<keyword evidence="1" id="KW-0175">Coiled coil</keyword>
<dbReference type="SUPFAM" id="SSF52047">
    <property type="entry name" value="RNI-like"/>
    <property type="match status" value="1"/>
</dbReference>
<accession>A0A8H7DB49</accession>
<dbReference type="OrthoDB" id="3024072at2759"/>
<dbReference type="InterPro" id="IPR032675">
    <property type="entry name" value="LRR_dom_sf"/>
</dbReference>
<evidence type="ECO:0000313" key="3">
    <source>
        <dbReference type="EMBL" id="KAF7365608.1"/>
    </source>
</evidence>
<organism evidence="3 4">
    <name type="scientific">Mycena venus</name>
    <dbReference type="NCBI Taxonomy" id="2733690"/>
    <lineage>
        <taxon>Eukaryota</taxon>
        <taxon>Fungi</taxon>
        <taxon>Dikarya</taxon>
        <taxon>Basidiomycota</taxon>
        <taxon>Agaricomycotina</taxon>
        <taxon>Agaricomycetes</taxon>
        <taxon>Agaricomycetidae</taxon>
        <taxon>Agaricales</taxon>
        <taxon>Marasmiineae</taxon>
        <taxon>Mycenaceae</taxon>
        <taxon>Mycena</taxon>
    </lineage>
</organism>
<dbReference type="Pfam" id="PF12937">
    <property type="entry name" value="F-box-like"/>
    <property type="match status" value="1"/>
</dbReference>
<feature type="domain" description="F-box" evidence="2">
    <location>
        <begin position="64"/>
        <end position="118"/>
    </location>
</feature>
<gene>
    <name evidence="3" type="ORF">MVEN_00434300</name>
</gene>
<dbReference type="AlphaFoldDB" id="A0A8H7DB49"/>
<reference evidence="3" key="1">
    <citation type="submission" date="2020-05" db="EMBL/GenBank/DDBJ databases">
        <title>Mycena genomes resolve the evolution of fungal bioluminescence.</title>
        <authorList>
            <person name="Tsai I.J."/>
        </authorList>
    </citation>
    <scope>NUCLEOTIDE SEQUENCE</scope>
    <source>
        <strain evidence="3">CCC161011</strain>
    </source>
</reference>
<dbReference type="Gene3D" id="3.80.10.10">
    <property type="entry name" value="Ribonuclease Inhibitor"/>
    <property type="match status" value="1"/>
</dbReference>
<keyword evidence="4" id="KW-1185">Reference proteome</keyword>
<dbReference type="Gene3D" id="1.20.1280.50">
    <property type="match status" value="1"/>
</dbReference>